<proteinExistence type="predicted"/>
<reference evidence="2 3" key="1">
    <citation type="submission" date="2014-07" db="EMBL/GenBank/DDBJ databases">
        <authorList>
            <person name="McCorrison J."/>
            <person name="Sanka R."/>
            <person name="Torralba M."/>
            <person name="Gillis M."/>
            <person name="Haft D.H."/>
            <person name="Methe B."/>
            <person name="Sutton G."/>
            <person name="Nelson K.E."/>
        </authorList>
    </citation>
    <scope>NUCLEOTIDE SEQUENCE [LARGE SCALE GENOMIC DNA]</scope>
    <source>
        <strain evidence="2 3">DNF00666</strain>
    </source>
</reference>
<dbReference type="InterPro" id="IPR025921">
    <property type="entry name" value="HmuY"/>
</dbReference>
<dbReference type="Proteomes" id="UP000029578">
    <property type="component" value="Unassembled WGS sequence"/>
</dbReference>
<protein>
    <recommendedName>
        <fullName evidence="4">HmuY protein</fullName>
    </recommendedName>
</protein>
<name>A0A096BLG8_9BACT</name>
<sequence>MKKALLYIIGMAAAMTSCVSYEAEDFTGHTLPRKTGYSTGVTNDWLYFDLKTGHRYNVLNPNQSVIAFIDGKPIEEYFHYNGTTKLVKYWSEGVQKNIFEDAERDANGDTIFTKNQATGKLTYKTVKRQASSILVMENKEDDPKTMAYPATEWDLAFDGYQLRTNSGTSGIGKGGAADLGYGKYDKWTSKAQVDAYLAEHNMTFAVDDSASVYVTMSQNDWNKYCIASKLDMNENPWFDPNNGPAKQLVSGNPVLEKAMSFSGPPPVYTPSFHTYVIRSWDGERYYKLQIISWYDANVQIGDEGGRISYYLDELK</sequence>
<evidence type="ECO:0008006" key="4">
    <source>
        <dbReference type="Google" id="ProtNLM"/>
    </source>
</evidence>
<dbReference type="Pfam" id="PF14064">
    <property type="entry name" value="HmuY"/>
    <property type="match status" value="1"/>
</dbReference>
<accession>A0A096BLG8</accession>
<evidence type="ECO:0000313" key="3">
    <source>
        <dbReference type="Proteomes" id="UP000029578"/>
    </source>
</evidence>
<feature type="signal peptide" evidence="1">
    <location>
        <begin position="1"/>
        <end position="22"/>
    </location>
</feature>
<gene>
    <name evidence="2" type="ORF">HMPREF0661_11970</name>
</gene>
<evidence type="ECO:0000256" key="1">
    <source>
        <dbReference type="SAM" id="SignalP"/>
    </source>
</evidence>
<dbReference type="EMBL" id="JRNS01000534">
    <property type="protein sequence ID" value="KGF43557.1"/>
    <property type="molecule type" value="Genomic_DNA"/>
</dbReference>
<dbReference type="AlphaFoldDB" id="A0A096BLG8"/>
<feature type="chain" id="PRO_5001918263" description="HmuY protein" evidence="1">
    <location>
        <begin position="23"/>
        <end position="315"/>
    </location>
</feature>
<comment type="caution">
    <text evidence="2">The sequence shown here is derived from an EMBL/GenBank/DDBJ whole genome shotgun (WGS) entry which is preliminary data.</text>
</comment>
<organism evidence="2 3">
    <name type="scientific">Prevotella melaninogenica DNF00666</name>
    <dbReference type="NCBI Taxonomy" id="1401073"/>
    <lineage>
        <taxon>Bacteria</taxon>
        <taxon>Pseudomonadati</taxon>
        <taxon>Bacteroidota</taxon>
        <taxon>Bacteroidia</taxon>
        <taxon>Bacteroidales</taxon>
        <taxon>Prevotellaceae</taxon>
        <taxon>Prevotella</taxon>
    </lineage>
</organism>
<evidence type="ECO:0000313" key="2">
    <source>
        <dbReference type="EMBL" id="KGF43557.1"/>
    </source>
</evidence>
<dbReference type="CDD" id="cd12105">
    <property type="entry name" value="HmuY"/>
    <property type="match status" value="1"/>
</dbReference>
<keyword evidence="1" id="KW-0732">Signal</keyword>
<dbReference type="PROSITE" id="PS51257">
    <property type="entry name" value="PROKAR_LIPOPROTEIN"/>
    <property type="match status" value="1"/>
</dbReference>